<dbReference type="InterPro" id="IPR003779">
    <property type="entry name" value="CMD-like"/>
</dbReference>
<dbReference type="AlphaFoldDB" id="A0AAD5T6L7"/>
<evidence type="ECO:0000313" key="7">
    <source>
        <dbReference type="Proteomes" id="UP001211907"/>
    </source>
</evidence>
<dbReference type="FunFam" id="1.10.287.660:FF:000001">
    <property type="entry name" value="pre-mRNA-splicing factor ISY1 homolog"/>
    <property type="match status" value="1"/>
</dbReference>
<dbReference type="Proteomes" id="UP001211907">
    <property type="component" value="Unassembled WGS sequence"/>
</dbReference>
<evidence type="ECO:0000256" key="3">
    <source>
        <dbReference type="ARBA" id="ARBA00023242"/>
    </source>
</evidence>
<dbReference type="InterPro" id="IPR029012">
    <property type="entry name" value="Helix_hairpin_bin_sf"/>
</dbReference>
<dbReference type="GO" id="GO:0005634">
    <property type="term" value="C:nucleus"/>
    <property type="evidence" value="ECO:0007669"/>
    <property type="project" value="UniProtKB-SubCell"/>
</dbReference>
<dbReference type="Gene3D" id="1.20.1290.10">
    <property type="entry name" value="AhpD-like"/>
    <property type="match status" value="1"/>
</dbReference>
<dbReference type="InterPro" id="IPR029032">
    <property type="entry name" value="AhpD-like"/>
</dbReference>
<accession>A0AAD5T6L7</accession>
<dbReference type="Pfam" id="PF06246">
    <property type="entry name" value="Isy1"/>
    <property type="match status" value="1"/>
</dbReference>
<dbReference type="EMBL" id="JADGJH010000250">
    <property type="protein sequence ID" value="KAJ3132450.1"/>
    <property type="molecule type" value="Genomic_DNA"/>
</dbReference>
<evidence type="ECO:0000313" key="6">
    <source>
        <dbReference type="EMBL" id="KAJ3132450.1"/>
    </source>
</evidence>
<organism evidence="6 7">
    <name type="scientific">Physocladia obscura</name>
    <dbReference type="NCBI Taxonomy" id="109957"/>
    <lineage>
        <taxon>Eukaryota</taxon>
        <taxon>Fungi</taxon>
        <taxon>Fungi incertae sedis</taxon>
        <taxon>Chytridiomycota</taxon>
        <taxon>Chytridiomycota incertae sedis</taxon>
        <taxon>Chytridiomycetes</taxon>
        <taxon>Chytridiales</taxon>
        <taxon>Chytriomycetaceae</taxon>
        <taxon>Physocladia</taxon>
    </lineage>
</organism>
<dbReference type="Gene3D" id="1.10.287.660">
    <property type="entry name" value="Helix hairpin bin"/>
    <property type="match status" value="1"/>
</dbReference>
<name>A0AAD5T6L7_9FUNG</name>
<keyword evidence="7" id="KW-1185">Reference proteome</keyword>
<dbReference type="SUPFAM" id="SSF140102">
    <property type="entry name" value="ISY1 domain-like"/>
    <property type="match status" value="1"/>
</dbReference>
<dbReference type="SUPFAM" id="SSF69118">
    <property type="entry name" value="AhpD-like"/>
    <property type="match status" value="1"/>
</dbReference>
<dbReference type="GO" id="GO:0051920">
    <property type="term" value="F:peroxiredoxin activity"/>
    <property type="evidence" value="ECO:0007669"/>
    <property type="project" value="InterPro"/>
</dbReference>
<keyword evidence="3" id="KW-0539">Nucleus</keyword>
<feature type="region of interest" description="Disordered" evidence="4">
    <location>
        <begin position="414"/>
        <end position="449"/>
    </location>
</feature>
<proteinExistence type="inferred from homology"/>
<dbReference type="PANTHER" id="PTHR13021">
    <property type="entry name" value="PRE-MRNA-SPLICING FACTOR ISY1"/>
    <property type="match status" value="1"/>
</dbReference>
<feature type="domain" description="Carboxymuconolactone decarboxylase-like" evidence="5">
    <location>
        <begin position="40"/>
        <end position="102"/>
    </location>
</feature>
<comment type="caution">
    <text evidence="6">The sequence shown here is derived from an EMBL/GenBank/DDBJ whole genome shotgun (WGS) entry which is preliminary data.</text>
</comment>
<dbReference type="InterPro" id="IPR037200">
    <property type="entry name" value="Isy1_sf"/>
</dbReference>
<dbReference type="GO" id="GO:0000350">
    <property type="term" value="P:generation of catalytic spliceosome for second transesterification step"/>
    <property type="evidence" value="ECO:0007669"/>
    <property type="project" value="InterPro"/>
</dbReference>
<feature type="compositionally biased region" description="Polar residues" evidence="4">
    <location>
        <begin position="435"/>
        <end position="445"/>
    </location>
</feature>
<evidence type="ECO:0000259" key="5">
    <source>
        <dbReference type="Pfam" id="PF02627"/>
    </source>
</evidence>
<sequence>MVPRIPYVPENVAGQVADQVRERRGSSGLLELDRVLLHAPAIAQGWNQMFGAIRSGATLPAILREIIMCRIAVLNTAEYEWSQHTPILRDEGGATDNQIQSLRSFLQTDPSAYLFFSRIWQSEKVALVIEYTDSVTRDVNVTDELFERLRPVFSNQELVEITATVAGYNMVSRFLVALKSPKSLFQNCSSKMSSVSTRGNPFLFMQRENQTLQVNALKEKHPMRAWLHSFPSILNLDAHRQTIQAERKRSQQSQPEKQFSVLIQSSAELGVYTVDLENGNCDNVIISPISKNSRQIEPSAKLDNATANEKIALQPLPQPQSNSPSEQAHLPNIYATRTVYQQTRYHQQQVVSNQLEEKQQQQLQQKLKLKRQQKYQDETIPHCRSAALILENVRLSATALAYKYHIINSKPYTQPSGVPSILKNRPSKSRLRNGCNDSNKTSPRSSPDMVLKSVSFSDTVVVIKFGSYHDSRYHGKQQEHAGNCNEIDTRNGVGQIYARNEEKAQSMLYRFREAQMAELGIGIKNERRPGSSAGVTTVREADKWRGDIIREISRKVSKIQDPGLTEYQVRDLNDKINKLFRDKRHWEYRIKELGGPDYRRGSSRVLDAEGKEVPGSRGYRYFGRAKELPGVKELFEQQQTLEETPKTRGEMYKAVDADYYGYRDEDDGKLVEYESGLRLKMYAKALAYDLSEGLGGAMDEEGEDPSVVFETSKNVYKFVDESIPTLTEVEAWIVRRKKQELLDQFLGSA</sequence>
<evidence type="ECO:0000256" key="2">
    <source>
        <dbReference type="ARBA" id="ARBA00007002"/>
    </source>
</evidence>
<evidence type="ECO:0000256" key="1">
    <source>
        <dbReference type="ARBA" id="ARBA00004123"/>
    </source>
</evidence>
<evidence type="ECO:0000256" key="4">
    <source>
        <dbReference type="SAM" id="MobiDB-lite"/>
    </source>
</evidence>
<comment type="subcellular location">
    <subcellularLocation>
        <location evidence="1">Nucleus</location>
    </subcellularLocation>
</comment>
<dbReference type="Pfam" id="PF02627">
    <property type="entry name" value="CMD"/>
    <property type="match status" value="1"/>
</dbReference>
<gene>
    <name evidence="6" type="primary">ISY1</name>
    <name evidence="6" type="ORF">HK100_005335</name>
</gene>
<reference evidence="6" key="1">
    <citation type="submission" date="2020-05" db="EMBL/GenBank/DDBJ databases">
        <title>Phylogenomic resolution of chytrid fungi.</title>
        <authorList>
            <person name="Stajich J.E."/>
            <person name="Amses K."/>
            <person name="Simmons R."/>
            <person name="Seto K."/>
            <person name="Myers J."/>
            <person name="Bonds A."/>
            <person name="Quandt C.A."/>
            <person name="Barry K."/>
            <person name="Liu P."/>
            <person name="Grigoriev I."/>
            <person name="Longcore J.E."/>
            <person name="James T.Y."/>
        </authorList>
    </citation>
    <scope>NUCLEOTIDE SEQUENCE</scope>
    <source>
        <strain evidence="6">JEL0513</strain>
    </source>
</reference>
<protein>
    <submittedName>
        <fullName evidence="6">NineTeen Complex (NTC) component</fullName>
    </submittedName>
</protein>
<dbReference type="InterPro" id="IPR009360">
    <property type="entry name" value="Isy1"/>
</dbReference>
<comment type="similarity">
    <text evidence="2">Belongs to the ISY1 family.</text>
</comment>